<keyword evidence="7 10" id="KW-0464">Manganese</keyword>
<comment type="cofactor">
    <cofactor evidence="10">
        <name>Mn(2+)</name>
        <dbReference type="ChEBI" id="CHEBI:29035"/>
    </cofactor>
    <text evidence="10">Binds 1 Mn(2+) ion per subunit.</text>
</comment>
<dbReference type="PANTHER" id="PTHR10885">
    <property type="entry name" value="ISOPENTENYL-DIPHOSPHATE DELTA-ISOMERASE"/>
    <property type="match status" value="1"/>
</dbReference>
<reference evidence="12 13" key="1">
    <citation type="submission" date="2018-07" db="EMBL/GenBank/DDBJ databases">
        <title>Genome sequence of Nitratireductor thuwali#1536.</title>
        <authorList>
            <person name="Michoud G."/>
            <person name="Merlino G."/>
            <person name="Sefrji F.O."/>
            <person name="Daffonchio D."/>
        </authorList>
    </citation>
    <scope>NUCLEOTIDE SEQUENCE [LARGE SCALE GENOMIC DNA]</scope>
    <source>
        <strain evidence="13">Nit1536</strain>
    </source>
</reference>
<keyword evidence="13" id="KW-1185">Reference proteome</keyword>
<dbReference type="NCBIfam" id="TIGR02150">
    <property type="entry name" value="IPP_isom_1"/>
    <property type="match status" value="1"/>
</dbReference>
<gene>
    <name evidence="10 12" type="primary">idi</name>
    <name evidence="12" type="ORF">NTH_01016</name>
</gene>
<dbReference type="InterPro" id="IPR000086">
    <property type="entry name" value="NUDIX_hydrolase_dom"/>
</dbReference>
<dbReference type="InterPro" id="IPR011876">
    <property type="entry name" value="IsopentenylPP_isomerase_typ1"/>
</dbReference>
<evidence type="ECO:0000256" key="5">
    <source>
        <dbReference type="ARBA" id="ARBA00022723"/>
    </source>
</evidence>
<dbReference type="Pfam" id="PF00293">
    <property type="entry name" value="NUDIX"/>
    <property type="match status" value="1"/>
</dbReference>
<comment type="similarity">
    <text evidence="2 10">Belongs to the IPP isomerase type 1 family.</text>
</comment>
<evidence type="ECO:0000256" key="3">
    <source>
        <dbReference type="ARBA" id="ARBA00012057"/>
    </source>
</evidence>
<dbReference type="PANTHER" id="PTHR10885:SF0">
    <property type="entry name" value="ISOPENTENYL-DIPHOSPHATE DELTA-ISOMERASE"/>
    <property type="match status" value="1"/>
</dbReference>
<feature type="binding site" evidence="10">
    <location>
        <position position="114"/>
    </location>
    <ligand>
        <name>Mn(2+)</name>
        <dbReference type="ChEBI" id="CHEBI:29035"/>
    </ligand>
</feature>
<name>A0ABY5MH28_9HYPH</name>
<dbReference type="NCBIfam" id="NF002995">
    <property type="entry name" value="PRK03759.1"/>
    <property type="match status" value="1"/>
</dbReference>
<dbReference type="Proteomes" id="UP001342418">
    <property type="component" value="Chromosome"/>
</dbReference>
<protein>
    <recommendedName>
        <fullName evidence="3 10">Isopentenyl-diphosphate Delta-isomerase</fullName>
        <shortName evidence="10">IPP isomerase</shortName>
        <ecNumber evidence="3 10">5.3.3.2</ecNumber>
    </recommendedName>
    <alternativeName>
        <fullName evidence="10">IPP:DMAPP isomerase</fullName>
    </alternativeName>
    <alternativeName>
        <fullName evidence="10">Isopentenyl pyrophosphate isomerase</fullName>
    </alternativeName>
</protein>
<comment type="catalytic activity">
    <reaction evidence="10">
        <text>isopentenyl diphosphate = dimethylallyl diphosphate</text>
        <dbReference type="Rhea" id="RHEA:23284"/>
        <dbReference type="ChEBI" id="CHEBI:57623"/>
        <dbReference type="ChEBI" id="CHEBI:128769"/>
        <dbReference type="EC" id="5.3.3.2"/>
    </reaction>
</comment>
<dbReference type="EMBL" id="CP030941">
    <property type="protein sequence ID" value="UUP16569.1"/>
    <property type="molecule type" value="Genomic_DNA"/>
</dbReference>
<dbReference type="GO" id="GO:0004452">
    <property type="term" value="F:isopentenyl-diphosphate delta-isomerase activity"/>
    <property type="evidence" value="ECO:0007669"/>
    <property type="project" value="UniProtKB-EC"/>
</dbReference>
<evidence type="ECO:0000256" key="9">
    <source>
        <dbReference type="ARBA" id="ARBA00023235"/>
    </source>
</evidence>
<dbReference type="InterPro" id="IPR056375">
    <property type="entry name" value="Idi_bact"/>
</dbReference>
<feature type="active site" evidence="10">
    <location>
        <position position="68"/>
    </location>
</feature>
<accession>A0ABY5MH28</accession>
<comment type="function">
    <text evidence="10">Catalyzes the 1,3-allylic rearrangement of the homoallylic substrate isopentenyl (IPP) to its highly electrophilic allylic isomer, dimethylallyl diphosphate (DMAPP).</text>
</comment>
<evidence type="ECO:0000256" key="7">
    <source>
        <dbReference type="ARBA" id="ARBA00023211"/>
    </source>
</evidence>
<dbReference type="PIRSF" id="PIRSF018427">
    <property type="entry name" value="Isopntndiph_ism"/>
    <property type="match status" value="1"/>
</dbReference>
<dbReference type="Gene3D" id="3.90.79.10">
    <property type="entry name" value="Nucleoside Triphosphate Pyrophosphohydrolase"/>
    <property type="match status" value="1"/>
</dbReference>
<organism evidence="12 13">
    <name type="scientific">Nitratireductor thuwali</name>
    <dbReference type="NCBI Taxonomy" id="2267699"/>
    <lineage>
        <taxon>Bacteria</taxon>
        <taxon>Pseudomonadati</taxon>
        <taxon>Pseudomonadota</taxon>
        <taxon>Alphaproteobacteria</taxon>
        <taxon>Hyphomicrobiales</taxon>
        <taxon>Phyllobacteriaceae</taxon>
        <taxon>Nitratireductor</taxon>
    </lineage>
</organism>
<comment type="cofactor">
    <cofactor evidence="10">
        <name>Mg(2+)</name>
        <dbReference type="ChEBI" id="CHEBI:18420"/>
    </cofactor>
    <text evidence="10">Binds 1 Mg(2+) ion per subunit. The magnesium ion binds only when substrate is bound.</text>
</comment>
<evidence type="ECO:0000256" key="6">
    <source>
        <dbReference type="ARBA" id="ARBA00022842"/>
    </source>
</evidence>
<evidence type="ECO:0000259" key="11">
    <source>
        <dbReference type="PROSITE" id="PS51462"/>
    </source>
</evidence>
<feature type="binding site" evidence="10">
    <location>
        <position position="116"/>
    </location>
    <ligand>
        <name>Mn(2+)</name>
        <dbReference type="ChEBI" id="CHEBI:29035"/>
    </ligand>
</feature>
<dbReference type="SUPFAM" id="SSF55811">
    <property type="entry name" value="Nudix"/>
    <property type="match status" value="1"/>
</dbReference>
<keyword evidence="6 10" id="KW-0460">Magnesium</keyword>
<feature type="binding site" evidence="10">
    <location>
        <position position="88"/>
    </location>
    <ligand>
        <name>Mg(2+)</name>
        <dbReference type="ChEBI" id="CHEBI:18420"/>
    </ligand>
</feature>
<feature type="domain" description="Nudix hydrolase" evidence="11">
    <location>
        <begin position="31"/>
        <end position="164"/>
    </location>
</feature>
<feature type="binding site" evidence="10">
    <location>
        <position position="33"/>
    </location>
    <ligand>
        <name>Mn(2+)</name>
        <dbReference type="ChEBI" id="CHEBI:29035"/>
    </ligand>
</feature>
<dbReference type="CDD" id="cd02885">
    <property type="entry name" value="NUDIX_IPP_Isomerase"/>
    <property type="match status" value="1"/>
</dbReference>
<dbReference type="PROSITE" id="PS51462">
    <property type="entry name" value="NUDIX"/>
    <property type="match status" value="1"/>
</dbReference>
<evidence type="ECO:0000313" key="12">
    <source>
        <dbReference type="EMBL" id="UUP16569.1"/>
    </source>
</evidence>
<keyword evidence="4 10" id="KW-0963">Cytoplasm</keyword>
<feature type="active site" evidence="10">
    <location>
        <position position="116"/>
    </location>
</feature>
<dbReference type="InterPro" id="IPR015797">
    <property type="entry name" value="NUDIX_hydrolase-like_dom_sf"/>
</dbReference>
<evidence type="ECO:0000256" key="8">
    <source>
        <dbReference type="ARBA" id="ARBA00023229"/>
    </source>
</evidence>
<evidence type="ECO:0000313" key="13">
    <source>
        <dbReference type="Proteomes" id="UP001342418"/>
    </source>
</evidence>
<evidence type="ECO:0000256" key="10">
    <source>
        <dbReference type="HAMAP-Rule" id="MF_00202"/>
    </source>
</evidence>
<keyword evidence="8 10" id="KW-0414">Isoprene biosynthesis</keyword>
<evidence type="ECO:0000256" key="4">
    <source>
        <dbReference type="ARBA" id="ARBA00022490"/>
    </source>
</evidence>
<evidence type="ECO:0000256" key="2">
    <source>
        <dbReference type="ARBA" id="ARBA00007579"/>
    </source>
</evidence>
<keyword evidence="5 10" id="KW-0479">Metal-binding</keyword>
<sequence>MPIPAENVVLVDPEGQPTGIAGKLEAHRRGLRHRAVSVFLLNGAGEMLIQQRAAGKYHSPGRWANACCTHPRPGEEPAAAAARRLGEELGIRSPPIFPFGTVAYRETVSPTLIEDEVCQLFTGRFDAAVRPNPAEVAATRWVGKEALLMEVESTPERFAVWFRIYLERHAPALFSAGG</sequence>
<comment type="pathway">
    <text evidence="1 10">Isoprenoid biosynthesis; dimethylallyl diphosphate biosynthesis; dimethylallyl diphosphate from isopentenyl diphosphate: step 1/1.</text>
</comment>
<feature type="binding site" evidence="10">
    <location>
        <position position="70"/>
    </location>
    <ligand>
        <name>Mn(2+)</name>
        <dbReference type="ChEBI" id="CHEBI:29035"/>
    </ligand>
</feature>
<evidence type="ECO:0000256" key="1">
    <source>
        <dbReference type="ARBA" id="ARBA00004826"/>
    </source>
</evidence>
<keyword evidence="9 10" id="KW-0413">Isomerase</keyword>
<feature type="binding site" evidence="10">
    <location>
        <position position="27"/>
    </location>
    <ligand>
        <name>Mn(2+)</name>
        <dbReference type="ChEBI" id="CHEBI:29035"/>
    </ligand>
</feature>
<proteinExistence type="inferred from homology"/>
<dbReference type="EC" id="5.3.3.2" evidence="3 10"/>
<comment type="subcellular location">
    <subcellularLocation>
        <location evidence="10">Cytoplasm</location>
    </subcellularLocation>
</comment>
<dbReference type="RefSeq" id="WP_338528982.1">
    <property type="nucleotide sequence ID" value="NZ_CP030941.1"/>
</dbReference>
<dbReference type="HAMAP" id="MF_00202">
    <property type="entry name" value="Idi"/>
    <property type="match status" value="1"/>
</dbReference>